<evidence type="ECO:0000313" key="2">
    <source>
        <dbReference type="Proteomes" id="UP000565613"/>
    </source>
</evidence>
<proteinExistence type="predicted"/>
<keyword evidence="1" id="KW-0808">Transferase</keyword>
<comment type="caution">
    <text evidence="1">The sequence shown here is derived from an EMBL/GenBank/DDBJ whole genome shotgun (WGS) entry which is preliminary data.</text>
</comment>
<reference evidence="1 2" key="1">
    <citation type="submission" date="2020-04" db="EMBL/GenBank/DDBJ databases">
        <authorList>
            <person name="Hitch T.C.A."/>
            <person name="Wylensek D."/>
            <person name="Clavel T."/>
        </authorList>
    </citation>
    <scope>NUCLEOTIDE SEQUENCE [LARGE SCALE GENOMIC DNA]</scope>
    <source>
        <strain evidence="1 2">105184</strain>
    </source>
</reference>
<sequence length="61" mass="6846">MQNYLLERLLERISLCSWWENVVVKGGTLISSLVGVDKRGTKDLAVVAIMEAMGWHTVAEQ</sequence>
<protein>
    <submittedName>
        <fullName evidence="1">Nucleotidyl transferase AbiEii/AbiGii toxin family protein</fullName>
    </submittedName>
</protein>
<dbReference type="Proteomes" id="UP000565613">
    <property type="component" value="Unassembled WGS sequence"/>
</dbReference>
<dbReference type="AlphaFoldDB" id="A0A7X9Y0X2"/>
<gene>
    <name evidence="1" type="ORF">HF885_07225</name>
</gene>
<dbReference type="GO" id="GO:0016740">
    <property type="term" value="F:transferase activity"/>
    <property type="evidence" value="ECO:0007669"/>
    <property type="project" value="UniProtKB-KW"/>
</dbReference>
<evidence type="ECO:0000313" key="1">
    <source>
        <dbReference type="EMBL" id="NMF26219.1"/>
    </source>
</evidence>
<dbReference type="EMBL" id="JABAGR010000006">
    <property type="protein sequence ID" value="NMF26219.1"/>
    <property type="molecule type" value="Genomic_DNA"/>
</dbReference>
<organism evidence="1 2">
    <name type="scientific">Parafannyhessea umbonata</name>
    <dbReference type="NCBI Taxonomy" id="604330"/>
    <lineage>
        <taxon>Bacteria</taxon>
        <taxon>Bacillati</taxon>
        <taxon>Actinomycetota</taxon>
        <taxon>Coriobacteriia</taxon>
        <taxon>Coriobacteriales</taxon>
        <taxon>Atopobiaceae</taxon>
        <taxon>Parafannyhessea</taxon>
    </lineage>
</organism>
<name>A0A7X9Y0X2_9ACTN</name>
<accession>A0A7X9Y0X2</accession>